<feature type="non-terminal residue" evidence="1">
    <location>
        <position position="1"/>
    </location>
</feature>
<comment type="caution">
    <text evidence="1">The sequence shown here is derived from an EMBL/GenBank/DDBJ whole genome shotgun (WGS) entry which is preliminary data.</text>
</comment>
<accession>X0TRQ3</accession>
<gene>
    <name evidence="1" type="ORF">S01H1_18965</name>
</gene>
<name>X0TRQ3_9ZZZZ</name>
<reference evidence="1" key="1">
    <citation type="journal article" date="2014" name="Front. Microbiol.">
        <title>High frequency of phylogenetically diverse reductive dehalogenase-homologous genes in deep subseafloor sedimentary metagenomes.</title>
        <authorList>
            <person name="Kawai M."/>
            <person name="Futagami T."/>
            <person name="Toyoda A."/>
            <person name="Takaki Y."/>
            <person name="Nishi S."/>
            <person name="Hori S."/>
            <person name="Arai W."/>
            <person name="Tsubouchi T."/>
            <person name="Morono Y."/>
            <person name="Uchiyama I."/>
            <person name="Ito T."/>
            <person name="Fujiyama A."/>
            <person name="Inagaki F."/>
            <person name="Takami H."/>
        </authorList>
    </citation>
    <scope>NUCLEOTIDE SEQUENCE</scope>
    <source>
        <strain evidence="1">Expedition CK06-06</strain>
    </source>
</reference>
<organism evidence="1">
    <name type="scientific">marine sediment metagenome</name>
    <dbReference type="NCBI Taxonomy" id="412755"/>
    <lineage>
        <taxon>unclassified sequences</taxon>
        <taxon>metagenomes</taxon>
        <taxon>ecological metagenomes</taxon>
    </lineage>
</organism>
<dbReference type="EMBL" id="BARS01010196">
    <property type="protein sequence ID" value="GAF90837.1"/>
    <property type="molecule type" value="Genomic_DNA"/>
</dbReference>
<proteinExistence type="predicted"/>
<evidence type="ECO:0000313" key="1">
    <source>
        <dbReference type="EMBL" id="GAF90837.1"/>
    </source>
</evidence>
<protein>
    <submittedName>
        <fullName evidence="1">Uncharacterized protein</fullName>
    </submittedName>
</protein>
<dbReference type="AlphaFoldDB" id="X0TRQ3"/>
<sequence length="31" mass="3493">YAVEILSPMRSGQCGIYYATIREEDGVNEEV</sequence>